<dbReference type="Gene3D" id="1.10.760.10">
    <property type="entry name" value="Cytochrome c-like domain"/>
    <property type="match status" value="1"/>
</dbReference>
<dbReference type="InterPro" id="IPR036909">
    <property type="entry name" value="Cyt_c-like_dom_sf"/>
</dbReference>
<evidence type="ECO:0000256" key="5">
    <source>
        <dbReference type="SAM" id="SignalP"/>
    </source>
</evidence>
<dbReference type="Proteomes" id="UP000198804">
    <property type="component" value="Unassembled WGS sequence"/>
</dbReference>
<dbReference type="STRING" id="414703.SAMN04488125_11016"/>
<feature type="domain" description="Cytochrome c" evidence="6">
    <location>
        <begin position="9"/>
        <end position="94"/>
    </location>
</feature>
<evidence type="ECO:0000256" key="2">
    <source>
        <dbReference type="ARBA" id="ARBA00022723"/>
    </source>
</evidence>
<organism evidence="7 8">
    <name type="scientific">Methylorubrum salsuginis</name>
    <dbReference type="NCBI Taxonomy" id="414703"/>
    <lineage>
        <taxon>Bacteria</taxon>
        <taxon>Pseudomonadati</taxon>
        <taxon>Pseudomonadota</taxon>
        <taxon>Alphaproteobacteria</taxon>
        <taxon>Hyphomicrobiales</taxon>
        <taxon>Methylobacteriaceae</taxon>
        <taxon>Methylorubrum</taxon>
    </lineage>
</organism>
<dbReference type="GO" id="GO:0009055">
    <property type="term" value="F:electron transfer activity"/>
    <property type="evidence" value="ECO:0007669"/>
    <property type="project" value="InterPro"/>
</dbReference>
<keyword evidence="5" id="KW-0732">Signal</keyword>
<dbReference type="SUPFAM" id="SSF46626">
    <property type="entry name" value="Cytochrome c"/>
    <property type="match status" value="1"/>
</dbReference>
<dbReference type="EMBL" id="FOSV01000010">
    <property type="protein sequence ID" value="SFL16693.1"/>
    <property type="molecule type" value="Genomic_DNA"/>
</dbReference>
<keyword evidence="8" id="KW-1185">Reference proteome</keyword>
<gene>
    <name evidence="7" type="ORF">SAMN04488125_11016</name>
</gene>
<dbReference type="GO" id="GO:0020037">
    <property type="term" value="F:heme binding"/>
    <property type="evidence" value="ECO:0007669"/>
    <property type="project" value="InterPro"/>
</dbReference>
<sequence length="98" mass="9562">MRSVIRAALAMAAAAPLVPAASADPLAPGAASCLACHGPGGGLPDLAALPPQAIEAALAAYRDGTRQGTVMPRLAKGFSADESRAIAESLGRTGAAGR</sequence>
<dbReference type="PROSITE" id="PS51007">
    <property type="entry name" value="CYTC"/>
    <property type="match status" value="1"/>
</dbReference>
<accession>A0A1I4FGX1</accession>
<evidence type="ECO:0000259" key="6">
    <source>
        <dbReference type="PROSITE" id="PS51007"/>
    </source>
</evidence>
<evidence type="ECO:0000313" key="7">
    <source>
        <dbReference type="EMBL" id="SFL16693.1"/>
    </source>
</evidence>
<feature type="chain" id="PRO_5011750747" evidence="5">
    <location>
        <begin position="24"/>
        <end position="98"/>
    </location>
</feature>
<dbReference type="AlphaFoldDB" id="A0A1I4FGX1"/>
<dbReference type="InterPro" id="IPR009056">
    <property type="entry name" value="Cyt_c-like_dom"/>
</dbReference>
<dbReference type="GO" id="GO:0046872">
    <property type="term" value="F:metal ion binding"/>
    <property type="evidence" value="ECO:0007669"/>
    <property type="project" value="UniProtKB-KW"/>
</dbReference>
<dbReference type="RefSeq" id="WP_425287061.1">
    <property type="nucleotide sequence ID" value="NZ_FOSV01000010.1"/>
</dbReference>
<evidence type="ECO:0000313" key="8">
    <source>
        <dbReference type="Proteomes" id="UP000198804"/>
    </source>
</evidence>
<keyword evidence="3 4" id="KW-0408">Iron</keyword>
<evidence type="ECO:0000256" key="1">
    <source>
        <dbReference type="ARBA" id="ARBA00022617"/>
    </source>
</evidence>
<keyword evidence="2 4" id="KW-0479">Metal-binding</keyword>
<keyword evidence="1 4" id="KW-0349">Heme</keyword>
<protein>
    <submittedName>
        <fullName evidence="7">Cytochrome c553</fullName>
    </submittedName>
</protein>
<evidence type="ECO:0000256" key="4">
    <source>
        <dbReference type="PROSITE-ProRule" id="PRU00433"/>
    </source>
</evidence>
<name>A0A1I4FGX1_9HYPH</name>
<feature type="signal peptide" evidence="5">
    <location>
        <begin position="1"/>
        <end position="23"/>
    </location>
</feature>
<reference evidence="8" key="1">
    <citation type="submission" date="2016-10" db="EMBL/GenBank/DDBJ databases">
        <authorList>
            <person name="Varghese N."/>
            <person name="Submissions S."/>
        </authorList>
    </citation>
    <scope>NUCLEOTIDE SEQUENCE [LARGE SCALE GENOMIC DNA]</scope>
    <source>
        <strain evidence="8">CGMCC 1.6474</strain>
    </source>
</reference>
<proteinExistence type="predicted"/>
<evidence type="ECO:0000256" key="3">
    <source>
        <dbReference type="ARBA" id="ARBA00023004"/>
    </source>
</evidence>